<keyword evidence="4" id="KW-1185">Reference proteome</keyword>
<feature type="domain" description="LysM" evidence="2">
    <location>
        <begin position="53"/>
        <end position="97"/>
    </location>
</feature>
<dbReference type="InterPro" id="IPR036779">
    <property type="entry name" value="LysM_dom_sf"/>
</dbReference>
<name>A0AAX6G2E3_IRIPA</name>
<reference evidence="3" key="2">
    <citation type="submission" date="2023-04" db="EMBL/GenBank/DDBJ databases">
        <authorList>
            <person name="Bruccoleri R.E."/>
            <person name="Oakeley E.J."/>
            <person name="Faust A.-M."/>
            <person name="Dessus-Babus S."/>
            <person name="Altorfer M."/>
            <person name="Burckhardt D."/>
            <person name="Oertli M."/>
            <person name="Naumann U."/>
            <person name="Petersen F."/>
            <person name="Wong J."/>
        </authorList>
    </citation>
    <scope>NUCLEOTIDE SEQUENCE</scope>
    <source>
        <strain evidence="3">GSM-AAB239-AS_SAM_17_03QT</strain>
        <tissue evidence="3">Leaf</tissue>
    </source>
</reference>
<dbReference type="Proteomes" id="UP001140949">
    <property type="component" value="Unassembled WGS sequence"/>
</dbReference>
<accession>A0AAX6G2E3</accession>
<dbReference type="PROSITE" id="PS51782">
    <property type="entry name" value="LYSM"/>
    <property type="match status" value="1"/>
</dbReference>
<reference evidence="3" key="1">
    <citation type="journal article" date="2023" name="GigaByte">
        <title>Genome assembly of the bearded iris, Iris pallida Lam.</title>
        <authorList>
            <person name="Bruccoleri R.E."/>
            <person name="Oakeley E.J."/>
            <person name="Faust A.M.E."/>
            <person name="Altorfer M."/>
            <person name="Dessus-Babus S."/>
            <person name="Burckhardt D."/>
            <person name="Oertli M."/>
            <person name="Naumann U."/>
            <person name="Petersen F."/>
            <person name="Wong J."/>
        </authorList>
    </citation>
    <scope>NUCLEOTIDE SEQUENCE</scope>
    <source>
        <strain evidence="3">GSM-AAB239-AS_SAM_17_03QT</strain>
    </source>
</reference>
<dbReference type="Pfam" id="PF01476">
    <property type="entry name" value="LysM"/>
    <property type="match status" value="1"/>
</dbReference>
<feature type="region of interest" description="Disordered" evidence="1">
    <location>
        <begin position="100"/>
        <end position="146"/>
    </location>
</feature>
<dbReference type="EMBL" id="JANAVB010024000">
    <property type="protein sequence ID" value="KAJ6822613.1"/>
    <property type="molecule type" value="Genomic_DNA"/>
</dbReference>
<dbReference type="SUPFAM" id="SSF54106">
    <property type="entry name" value="LysM domain"/>
    <property type="match status" value="1"/>
</dbReference>
<sequence>MRAERGLAMNGGSCSSSSYVDGLSNGNGNGYATIPTTSSPPSSSPSPLSSGYIEHRVSKMDTLAGVAIKYGVEVADIRRMNGLVTDLQMFAHKFLQIPPGRHPPSPVVGLNGSASNGEQTPPRRPHDDVLDSLQSLKPKPPHKVSPAMSTLQGYYGLTPPKTGKVIEGTEMAVYNTGRVLCMEDGLLSRESPASGPGFSRHRKSRSLVSLENGDLVAAVVEAGDGSEADKSIRRRQKVEIDTSARTPDILLKEDSGGGFSGRTCKGLALRSKIGIRTDVDAGRHNPIPVADSFMFDDFISVRKSSSTSNLVDSESSSSSIRPTSKWSDAISRPIFDGLPKPMTGRRKTALD</sequence>
<dbReference type="CDD" id="cd00118">
    <property type="entry name" value="LysM"/>
    <property type="match status" value="1"/>
</dbReference>
<dbReference type="PANTHER" id="PTHR20932">
    <property type="entry name" value="LYSM AND PUTATIVE PEPTIDOGLYCAN-BINDING DOMAIN-CONTAINING PROTEIN"/>
    <property type="match status" value="1"/>
</dbReference>
<dbReference type="InterPro" id="IPR045030">
    <property type="entry name" value="LYSM1-4"/>
</dbReference>
<evidence type="ECO:0000313" key="4">
    <source>
        <dbReference type="Proteomes" id="UP001140949"/>
    </source>
</evidence>
<comment type="caution">
    <text evidence="3">The sequence shown here is derived from an EMBL/GenBank/DDBJ whole genome shotgun (WGS) entry which is preliminary data.</text>
</comment>
<feature type="region of interest" description="Disordered" evidence="1">
    <location>
        <begin position="30"/>
        <end position="51"/>
    </location>
</feature>
<gene>
    <name evidence="3" type="ORF">M6B38_386940</name>
</gene>
<feature type="region of interest" description="Disordered" evidence="1">
    <location>
        <begin position="330"/>
        <end position="351"/>
    </location>
</feature>
<dbReference type="AlphaFoldDB" id="A0AAX6G2E3"/>
<organism evidence="3 4">
    <name type="scientific">Iris pallida</name>
    <name type="common">Sweet iris</name>
    <dbReference type="NCBI Taxonomy" id="29817"/>
    <lineage>
        <taxon>Eukaryota</taxon>
        <taxon>Viridiplantae</taxon>
        <taxon>Streptophyta</taxon>
        <taxon>Embryophyta</taxon>
        <taxon>Tracheophyta</taxon>
        <taxon>Spermatophyta</taxon>
        <taxon>Magnoliopsida</taxon>
        <taxon>Liliopsida</taxon>
        <taxon>Asparagales</taxon>
        <taxon>Iridaceae</taxon>
        <taxon>Iridoideae</taxon>
        <taxon>Irideae</taxon>
        <taxon>Iris</taxon>
    </lineage>
</organism>
<feature type="compositionally biased region" description="Low complexity" evidence="1">
    <location>
        <begin position="35"/>
        <end position="50"/>
    </location>
</feature>
<evidence type="ECO:0000313" key="3">
    <source>
        <dbReference type="EMBL" id="KAJ6822613.1"/>
    </source>
</evidence>
<proteinExistence type="predicted"/>
<dbReference type="InterPro" id="IPR018392">
    <property type="entry name" value="LysM"/>
</dbReference>
<protein>
    <recommendedName>
        <fullName evidence="2">LysM domain-containing protein</fullName>
    </recommendedName>
</protein>
<dbReference type="PANTHER" id="PTHR20932:SF36">
    <property type="entry name" value="OS03G0110600 PROTEIN"/>
    <property type="match status" value="1"/>
</dbReference>
<dbReference type="Gene3D" id="3.10.350.10">
    <property type="entry name" value="LysM domain"/>
    <property type="match status" value="1"/>
</dbReference>
<evidence type="ECO:0000256" key="1">
    <source>
        <dbReference type="SAM" id="MobiDB-lite"/>
    </source>
</evidence>
<evidence type="ECO:0000259" key="2">
    <source>
        <dbReference type="PROSITE" id="PS51782"/>
    </source>
</evidence>